<evidence type="ECO:0000313" key="6">
    <source>
        <dbReference type="EMBL" id="QHU07294.1"/>
    </source>
</evidence>
<dbReference type="EMBL" id="MN740684">
    <property type="protein sequence ID" value="QHU07294.1"/>
    <property type="molecule type" value="Genomic_DNA"/>
</dbReference>
<dbReference type="GO" id="GO:0046081">
    <property type="term" value="P:dUTP catabolic process"/>
    <property type="evidence" value="ECO:0007669"/>
    <property type="project" value="InterPro"/>
</dbReference>
<evidence type="ECO:0000256" key="3">
    <source>
        <dbReference type="ARBA" id="ARBA00022801"/>
    </source>
</evidence>
<dbReference type="SUPFAM" id="SSF51283">
    <property type="entry name" value="dUTPase-like"/>
    <property type="match status" value="1"/>
</dbReference>
<comment type="similarity">
    <text evidence="1">Belongs to the dUTPase family.</text>
</comment>
<evidence type="ECO:0000259" key="5">
    <source>
        <dbReference type="Pfam" id="PF00692"/>
    </source>
</evidence>
<dbReference type="AlphaFoldDB" id="A0A6C0JUB5"/>
<protein>
    <recommendedName>
        <fullName evidence="2">dUTP diphosphatase</fullName>
        <ecNumber evidence="2">3.6.1.23</ecNumber>
    </recommendedName>
</protein>
<dbReference type="Gene3D" id="2.70.40.10">
    <property type="match status" value="1"/>
</dbReference>
<feature type="domain" description="dUTPase-like" evidence="5">
    <location>
        <begin position="182"/>
        <end position="311"/>
    </location>
</feature>
<keyword evidence="4" id="KW-0546">Nucleotide metabolism</keyword>
<dbReference type="InterPro" id="IPR033704">
    <property type="entry name" value="dUTPase_trimeric"/>
</dbReference>
<evidence type="ECO:0000256" key="4">
    <source>
        <dbReference type="ARBA" id="ARBA00023080"/>
    </source>
</evidence>
<name>A0A6C0JUB5_9ZZZZ</name>
<dbReference type="Pfam" id="PF00692">
    <property type="entry name" value="dUTPase"/>
    <property type="match status" value="1"/>
</dbReference>
<dbReference type="CDD" id="cd07557">
    <property type="entry name" value="trimeric_dUTPase"/>
    <property type="match status" value="1"/>
</dbReference>
<dbReference type="PANTHER" id="PTHR11241:SF0">
    <property type="entry name" value="DEOXYURIDINE 5'-TRIPHOSPHATE NUCLEOTIDOHYDROLASE"/>
    <property type="match status" value="1"/>
</dbReference>
<dbReference type="InterPro" id="IPR029054">
    <property type="entry name" value="dUTPase-like"/>
</dbReference>
<dbReference type="EC" id="3.6.1.23" evidence="2"/>
<accession>A0A6C0JUB5</accession>
<dbReference type="GO" id="GO:0000287">
    <property type="term" value="F:magnesium ion binding"/>
    <property type="evidence" value="ECO:0007669"/>
    <property type="project" value="InterPro"/>
</dbReference>
<dbReference type="PANTHER" id="PTHR11241">
    <property type="entry name" value="DEOXYURIDINE 5'-TRIPHOSPHATE NUCLEOTIDOHYDROLASE"/>
    <property type="match status" value="1"/>
</dbReference>
<dbReference type="GO" id="GO:0004170">
    <property type="term" value="F:dUTP diphosphatase activity"/>
    <property type="evidence" value="ECO:0007669"/>
    <property type="project" value="UniProtKB-EC"/>
</dbReference>
<reference evidence="6" key="1">
    <citation type="journal article" date="2020" name="Nature">
        <title>Giant virus diversity and host interactions through global metagenomics.</title>
        <authorList>
            <person name="Schulz F."/>
            <person name="Roux S."/>
            <person name="Paez-Espino D."/>
            <person name="Jungbluth S."/>
            <person name="Walsh D.A."/>
            <person name="Denef V.J."/>
            <person name="McMahon K.D."/>
            <person name="Konstantinidis K.T."/>
            <person name="Eloe-Fadrosh E.A."/>
            <person name="Kyrpides N.C."/>
            <person name="Woyke T."/>
        </authorList>
    </citation>
    <scope>NUCLEOTIDE SEQUENCE</scope>
    <source>
        <strain evidence="6">GVMAG-S-1040241-154</strain>
    </source>
</reference>
<sequence>MTNFDENNNYTYIYGLISLNIIESESNENIIKSLIHKNNLNNTVLSFLEKLDGQFENNIYIIKNKNLINSINSCKNLDIINNFTNYMGYIRYYFEKFGNIELNNNNIKITIKNNNNKISEKLKIPSIISNDLLIYENINCIDFLGLIYNNCNNFCGNFYNEYLNIINRNYYPKIKVYKSDTNAILPSKNRNSDAGYDLTIIKESKVFNSLTKLYDTGIKLDIPNGYYVEVYPRSSLSKSGYMLANSVGIIDQGYRGNIYIALTKIDENSPDLELPFKCCQMILKKQVYSDIEEVFEDLTLTDRNHGGYGSTNKN</sequence>
<evidence type="ECO:0000256" key="1">
    <source>
        <dbReference type="ARBA" id="ARBA00006581"/>
    </source>
</evidence>
<organism evidence="6">
    <name type="scientific">viral metagenome</name>
    <dbReference type="NCBI Taxonomy" id="1070528"/>
    <lineage>
        <taxon>unclassified sequences</taxon>
        <taxon>metagenomes</taxon>
        <taxon>organismal metagenomes</taxon>
    </lineage>
</organism>
<dbReference type="InterPro" id="IPR008181">
    <property type="entry name" value="dUTPase"/>
</dbReference>
<evidence type="ECO:0000256" key="2">
    <source>
        <dbReference type="ARBA" id="ARBA00012379"/>
    </source>
</evidence>
<proteinExistence type="inferred from homology"/>
<dbReference type="GO" id="GO:0006226">
    <property type="term" value="P:dUMP biosynthetic process"/>
    <property type="evidence" value="ECO:0007669"/>
    <property type="project" value="InterPro"/>
</dbReference>
<keyword evidence="3" id="KW-0378">Hydrolase</keyword>
<dbReference type="InterPro" id="IPR036157">
    <property type="entry name" value="dUTPase-like_sf"/>
</dbReference>